<dbReference type="PANTHER" id="PTHR38600">
    <property type="entry name" value="TRANSCRIPTIONAL REGULATORY PROTEIN"/>
    <property type="match status" value="1"/>
</dbReference>
<evidence type="ECO:0000259" key="2">
    <source>
        <dbReference type="PROSITE" id="PS50987"/>
    </source>
</evidence>
<feature type="domain" description="HTH arsR-type" evidence="2">
    <location>
        <begin position="1"/>
        <end position="94"/>
    </location>
</feature>
<dbReference type="SUPFAM" id="SSF46785">
    <property type="entry name" value="Winged helix' DNA-binding domain"/>
    <property type="match status" value="1"/>
</dbReference>
<dbReference type="Pfam" id="PF01022">
    <property type="entry name" value="HTH_5"/>
    <property type="match status" value="1"/>
</dbReference>
<dbReference type="PROSITE" id="PS50987">
    <property type="entry name" value="HTH_ARSR_2"/>
    <property type="match status" value="1"/>
</dbReference>
<dbReference type="AlphaFoldDB" id="A0A081BCT0"/>
<proteinExistence type="predicted"/>
<dbReference type="GO" id="GO:0003700">
    <property type="term" value="F:DNA-binding transcription factor activity"/>
    <property type="evidence" value="ECO:0007669"/>
    <property type="project" value="InterPro"/>
</dbReference>
<dbReference type="InterPro" id="IPR036388">
    <property type="entry name" value="WH-like_DNA-bd_sf"/>
</dbReference>
<evidence type="ECO:0000313" key="3">
    <source>
        <dbReference type="EMBL" id="GAK45848.1"/>
    </source>
</evidence>
<dbReference type="eggNOG" id="COG0640">
    <property type="taxonomic scope" value="Bacteria"/>
</dbReference>
<dbReference type="InterPro" id="IPR036390">
    <property type="entry name" value="WH_DNA-bd_sf"/>
</dbReference>
<comment type="caution">
    <text evidence="3">The sequence shown here is derived from an EMBL/GenBank/DDBJ whole genome shotgun (WGS) entry which is preliminary data.</text>
</comment>
<feature type="region of interest" description="Disordered" evidence="1">
    <location>
        <begin position="110"/>
        <end position="132"/>
    </location>
</feature>
<dbReference type="Gene3D" id="1.10.10.10">
    <property type="entry name" value="Winged helix-like DNA-binding domain superfamily/Winged helix DNA-binding domain"/>
    <property type="match status" value="1"/>
</dbReference>
<dbReference type="NCBIfam" id="NF033788">
    <property type="entry name" value="HTH_metalloreg"/>
    <property type="match status" value="1"/>
</dbReference>
<dbReference type="PANTHER" id="PTHR38600:SF1">
    <property type="entry name" value="TRANSCRIPTIONAL REGULATORY PROTEIN"/>
    <property type="match status" value="1"/>
</dbReference>
<dbReference type="InterPro" id="IPR011991">
    <property type="entry name" value="ArsR-like_HTH"/>
</dbReference>
<dbReference type="Proteomes" id="UP000028702">
    <property type="component" value="Unassembled WGS sequence"/>
</dbReference>
<dbReference type="SMART" id="SM00418">
    <property type="entry name" value="HTH_ARSR"/>
    <property type="match status" value="1"/>
</dbReference>
<organism evidence="3 4">
    <name type="scientific">Tepidicaulis marinus</name>
    <dbReference type="NCBI Taxonomy" id="1333998"/>
    <lineage>
        <taxon>Bacteria</taxon>
        <taxon>Pseudomonadati</taxon>
        <taxon>Pseudomonadota</taxon>
        <taxon>Alphaproteobacteria</taxon>
        <taxon>Hyphomicrobiales</taxon>
        <taxon>Parvibaculaceae</taxon>
        <taxon>Tepidicaulis</taxon>
    </lineage>
</organism>
<gene>
    <name evidence="3" type="ORF">M2A_2347</name>
</gene>
<protein>
    <submittedName>
        <fullName evidence="3">Regulatory protein ArsR</fullName>
    </submittedName>
</protein>
<evidence type="ECO:0000256" key="1">
    <source>
        <dbReference type="SAM" id="MobiDB-lite"/>
    </source>
</evidence>
<name>A0A081BCT0_9HYPH</name>
<dbReference type="EMBL" id="BBIO01000012">
    <property type="protein sequence ID" value="GAK45848.1"/>
    <property type="molecule type" value="Genomic_DNA"/>
</dbReference>
<evidence type="ECO:0000313" key="4">
    <source>
        <dbReference type="Proteomes" id="UP000028702"/>
    </source>
</evidence>
<keyword evidence="4" id="KW-1185">Reference proteome</keyword>
<reference evidence="3 4" key="1">
    <citation type="submission" date="2014-07" db="EMBL/GenBank/DDBJ databases">
        <title>Tepidicaulis marinum gen. nov., sp. nov., a novel marine bacterium denitrifying nitrate to nitrous oxide strictly under microaerobic conditions.</title>
        <authorList>
            <person name="Takeuchi M."/>
            <person name="Yamagishi T."/>
            <person name="Kamagata Y."/>
            <person name="Oshima K."/>
            <person name="Hattori M."/>
            <person name="Katayama T."/>
            <person name="Hanada S."/>
            <person name="Tamaki H."/>
            <person name="Marumo K."/>
            <person name="Maeda H."/>
            <person name="Nedachi M."/>
            <person name="Iwasaki W."/>
            <person name="Suwa Y."/>
            <person name="Sakata S."/>
        </authorList>
    </citation>
    <scope>NUCLEOTIDE SEQUENCE [LARGE SCALE GENOMIC DNA]</scope>
    <source>
        <strain evidence="3 4">MA2</strain>
    </source>
</reference>
<dbReference type="RefSeq" id="WP_045447603.1">
    <property type="nucleotide sequence ID" value="NZ_BBIO01000012.1"/>
</dbReference>
<sequence length="132" mass="14580">MQNPAPENLDLILAALGDPARRRAVEFLKDGPRRAGEIAEAAGMSGPAMSRHLRVLRKTRLITEERVEEDARIKLYRLERAPFEALSGWLEEVSAFWGDSLQALKAHAESVVREEKGAGKSPPVRAARRSGP</sequence>
<accession>A0A081BCT0</accession>
<dbReference type="InterPro" id="IPR001845">
    <property type="entry name" value="HTH_ArsR_DNA-bd_dom"/>
</dbReference>
<dbReference type="CDD" id="cd00090">
    <property type="entry name" value="HTH_ARSR"/>
    <property type="match status" value="1"/>
</dbReference>
<dbReference type="STRING" id="1333998.M2A_2347"/>